<dbReference type="AlphaFoldDB" id="A0AAW0EIE6"/>
<feature type="region of interest" description="Disordered" evidence="5">
    <location>
        <begin position="16"/>
        <end position="56"/>
    </location>
</feature>
<organism evidence="8 9">
    <name type="scientific">Favolaschia claudopus</name>
    <dbReference type="NCBI Taxonomy" id="2862362"/>
    <lineage>
        <taxon>Eukaryota</taxon>
        <taxon>Fungi</taxon>
        <taxon>Dikarya</taxon>
        <taxon>Basidiomycota</taxon>
        <taxon>Agaricomycotina</taxon>
        <taxon>Agaricomycetes</taxon>
        <taxon>Agaricomycetidae</taxon>
        <taxon>Agaricales</taxon>
        <taxon>Marasmiineae</taxon>
        <taxon>Mycenaceae</taxon>
        <taxon>Favolaschia</taxon>
    </lineage>
</organism>
<dbReference type="Gene3D" id="1.20.1250.20">
    <property type="entry name" value="MFS general substrate transporter like domains"/>
    <property type="match status" value="1"/>
</dbReference>
<feature type="compositionally biased region" description="Low complexity" evidence="5">
    <location>
        <begin position="32"/>
        <end position="56"/>
    </location>
</feature>
<dbReference type="InterPro" id="IPR011701">
    <property type="entry name" value="MFS"/>
</dbReference>
<evidence type="ECO:0000313" key="9">
    <source>
        <dbReference type="Proteomes" id="UP001362999"/>
    </source>
</evidence>
<keyword evidence="2 6" id="KW-0812">Transmembrane</keyword>
<evidence type="ECO:0000256" key="5">
    <source>
        <dbReference type="SAM" id="MobiDB-lite"/>
    </source>
</evidence>
<dbReference type="Pfam" id="PF07690">
    <property type="entry name" value="MFS_1"/>
    <property type="match status" value="1"/>
</dbReference>
<sequence length="577" mass="61566">MLEHANTTLDASTNVKDVLPSTGLGSHRVSSDAESSSSTPSSILTATTSSTTLPKPSHSAASALFLATTDAVCSSSTIVSTSLPTIASELHITENAYSWVGIAYMLTQTAFQPLYGRISDLVGRKSVLYSSMFIFSLGSLLLLAARAVAGIGGGGIVSSVWVITSEIVPVQSRAKWSQALSITWSCSAIAGPLLGGLFSDSNTDSGTNWRYGFYLNLPICFVAFVTLASDASWQSFFSTFDFGGLCLFMTGSSFIVIGFSLASQNGWTAPLTLLLICLGFLILVCGGVYENYTTRDCLFPPSAFTDLKTIIVLVIIFGHNFAFNSGTFYLALFYQVCGMRNPGSWTDVEFLFQTANGSTPLNAGLKLLPYSLGSSLASMPAAWFMNYWQQRTNNSHNGPKVVVSIGLLISTVGFGLLNLLDERSSTATAELIPLVCGIGLGMLFHAPYQVFTTSLEGRDLAAGTGAFFLVRFTGATVGLAVSGAVFDARAYSRIPRHLINGGASIDFTQLGRLRPLEVKLQVLHILATSIQTIWTVCAPCLGLSFLLSLALLRKQVNIKETSCSEEKTSNSEITDLP</sequence>
<dbReference type="Gene3D" id="1.20.1720.10">
    <property type="entry name" value="Multidrug resistance protein D"/>
    <property type="match status" value="1"/>
</dbReference>
<evidence type="ECO:0000256" key="1">
    <source>
        <dbReference type="ARBA" id="ARBA00004141"/>
    </source>
</evidence>
<evidence type="ECO:0000256" key="6">
    <source>
        <dbReference type="SAM" id="Phobius"/>
    </source>
</evidence>
<feature type="transmembrane region" description="Helical" evidence="6">
    <location>
        <begin position="211"/>
        <end position="228"/>
    </location>
</feature>
<evidence type="ECO:0000256" key="3">
    <source>
        <dbReference type="ARBA" id="ARBA00022989"/>
    </source>
</evidence>
<dbReference type="PANTHER" id="PTHR23501">
    <property type="entry name" value="MAJOR FACILITATOR SUPERFAMILY"/>
    <property type="match status" value="1"/>
</dbReference>
<feature type="transmembrane region" description="Helical" evidence="6">
    <location>
        <begin position="180"/>
        <end position="199"/>
    </location>
</feature>
<feature type="domain" description="Major facilitator superfamily (MFS) profile" evidence="7">
    <location>
        <begin position="56"/>
        <end position="556"/>
    </location>
</feature>
<dbReference type="InterPro" id="IPR020846">
    <property type="entry name" value="MFS_dom"/>
</dbReference>
<evidence type="ECO:0000256" key="4">
    <source>
        <dbReference type="ARBA" id="ARBA00023136"/>
    </source>
</evidence>
<dbReference type="EMBL" id="JAWWNJ010000001">
    <property type="protein sequence ID" value="KAK7064518.1"/>
    <property type="molecule type" value="Genomic_DNA"/>
</dbReference>
<reference evidence="8 9" key="1">
    <citation type="journal article" date="2024" name="J Genomics">
        <title>Draft genome sequencing and assembly of Favolaschia claudopus CIRM-BRFM 2984 isolated from oak limbs.</title>
        <authorList>
            <person name="Navarro D."/>
            <person name="Drula E."/>
            <person name="Chaduli D."/>
            <person name="Cazenave R."/>
            <person name="Ahrendt S."/>
            <person name="Wang J."/>
            <person name="Lipzen A."/>
            <person name="Daum C."/>
            <person name="Barry K."/>
            <person name="Grigoriev I.V."/>
            <person name="Favel A."/>
            <person name="Rosso M.N."/>
            <person name="Martin F."/>
        </authorList>
    </citation>
    <scope>NUCLEOTIDE SEQUENCE [LARGE SCALE GENOMIC DNA]</scope>
    <source>
        <strain evidence="8 9">CIRM-BRFM 2984</strain>
    </source>
</reference>
<feature type="transmembrane region" description="Helical" evidence="6">
    <location>
        <begin position="310"/>
        <end position="334"/>
    </location>
</feature>
<evidence type="ECO:0000256" key="2">
    <source>
        <dbReference type="ARBA" id="ARBA00022692"/>
    </source>
</evidence>
<evidence type="ECO:0000313" key="8">
    <source>
        <dbReference type="EMBL" id="KAK7064518.1"/>
    </source>
</evidence>
<proteinExistence type="predicted"/>
<dbReference type="GO" id="GO:0005886">
    <property type="term" value="C:plasma membrane"/>
    <property type="evidence" value="ECO:0007669"/>
    <property type="project" value="TreeGrafter"/>
</dbReference>
<dbReference type="Proteomes" id="UP001362999">
    <property type="component" value="Unassembled WGS sequence"/>
</dbReference>
<protein>
    <submittedName>
        <fullName evidence="8">Major facilitator superfamily domain-containing protein</fullName>
    </submittedName>
</protein>
<feature type="transmembrane region" description="Helical" evidence="6">
    <location>
        <begin position="151"/>
        <end position="168"/>
    </location>
</feature>
<feature type="transmembrane region" description="Helical" evidence="6">
    <location>
        <begin position="267"/>
        <end position="289"/>
    </location>
</feature>
<dbReference type="SUPFAM" id="SSF103473">
    <property type="entry name" value="MFS general substrate transporter"/>
    <property type="match status" value="1"/>
</dbReference>
<comment type="subcellular location">
    <subcellularLocation>
        <location evidence="1">Membrane</location>
        <topology evidence="1">Multi-pass membrane protein</topology>
    </subcellularLocation>
</comment>
<keyword evidence="9" id="KW-1185">Reference proteome</keyword>
<evidence type="ECO:0000259" key="7">
    <source>
        <dbReference type="PROSITE" id="PS50850"/>
    </source>
</evidence>
<accession>A0AAW0EIE6</accession>
<dbReference type="GO" id="GO:0022857">
    <property type="term" value="F:transmembrane transporter activity"/>
    <property type="evidence" value="ECO:0007669"/>
    <property type="project" value="InterPro"/>
</dbReference>
<dbReference type="PROSITE" id="PS00217">
    <property type="entry name" value="SUGAR_TRANSPORT_2"/>
    <property type="match status" value="1"/>
</dbReference>
<keyword evidence="4 6" id="KW-0472">Membrane</keyword>
<dbReference type="PANTHER" id="PTHR23501:SF102">
    <property type="entry name" value="DRUG TRANSPORTER, PUTATIVE (AFU_ORTHOLOGUE AFUA_3G08530)-RELATED"/>
    <property type="match status" value="1"/>
</dbReference>
<feature type="transmembrane region" description="Helical" evidence="6">
    <location>
        <begin position="431"/>
        <end position="448"/>
    </location>
</feature>
<dbReference type="InterPro" id="IPR005829">
    <property type="entry name" value="Sugar_transporter_CS"/>
</dbReference>
<keyword evidence="3 6" id="KW-1133">Transmembrane helix</keyword>
<dbReference type="InterPro" id="IPR036259">
    <property type="entry name" value="MFS_trans_sf"/>
</dbReference>
<feature type="transmembrane region" description="Helical" evidence="6">
    <location>
        <begin position="400"/>
        <end position="419"/>
    </location>
</feature>
<gene>
    <name evidence="8" type="ORF">R3P38DRAFT_3302047</name>
</gene>
<dbReference type="PROSITE" id="PS50850">
    <property type="entry name" value="MFS"/>
    <property type="match status" value="1"/>
</dbReference>
<feature type="transmembrane region" description="Helical" evidence="6">
    <location>
        <begin position="460"/>
        <end position="486"/>
    </location>
</feature>
<name>A0AAW0EIE6_9AGAR</name>
<comment type="caution">
    <text evidence="8">The sequence shown here is derived from an EMBL/GenBank/DDBJ whole genome shotgun (WGS) entry which is preliminary data.</text>
</comment>
<feature type="transmembrane region" description="Helical" evidence="6">
    <location>
        <begin position="240"/>
        <end position="261"/>
    </location>
</feature>